<keyword evidence="3 5" id="KW-0808">Transferase</keyword>
<dbReference type="FunFam" id="3.40.50.2000:FF:000021">
    <property type="entry name" value="UDP-glucuronosyltransferase"/>
    <property type="match status" value="1"/>
</dbReference>
<sequence length="460" mass="53212">MFLLLYLIGLVNRISGADILVCGMLQGKSHLGSMVPLLTELARQDHPFPLANDQDEMKMWQYDYDSFDMAKIFYYSSVSCKYVMEERMEEFRHIASHKWDLFLTDSLFGTCGYGLASMSKVGHVIMHTSSVEQFYAMTKSFGRQYTIAPPYFMDSWQTEFDVRKFRHRLAVVYEMLSMWFAFGTVSNYFMKESLTPVLANFDFSTYARTASMSFTDMPLQIYSPEPLSNELFSYGAYCTPHNTIDGELADFVNDLNSEGTILLAFGTILRLKQAPRKLREAYMVALNQLINYRIIWACNDCPLMKVKKHIRVVNWVPQTDLLHHPKTKLFITHGGLKSVKEAICAKMPALFMPIFGEQVRNAWLAKKHHFGRVINRFNLTSNYLLNLIRQTLDDPSHKEQLEKMRRYFDDAPISPLKEGAFRISHLLKYGEEPNINVDSEAKSANKKYYLPLQSNIIVTF</sequence>
<evidence type="ECO:0000256" key="6">
    <source>
        <dbReference type="RuleBase" id="RU362059"/>
    </source>
</evidence>
<comment type="similarity">
    <text evidence="1 5">Belongs to the UDP-glycosyltransferase family.</text>
</comment>
<protein>
    <recommendedName>
        <fullName evidence="6">UDP-glucuronosyltransferase</fullName>
        <ecNumber evidence="6">2.4.1.17</ecNumber>
    </recommendedName>
</protein>
<reference evidence="8" key="1">
    <citation type="submission" date="2022-11" db="UniProtKB">
        <authorList>
            <consortium name="WormBaseParasite"/>
        </authorList>
    </citation>
    <scope>IDENTIFICATION</scope>
</reference>
<evidence type="ECO:0000313" key="8">
    <source>
        <dbReference type="WBParaSite" id="sdigi.contig334.g7531.t1"/>
    </source>
</evidence>
<evidence type="ECO:0000256" key="4">
    <source>
        <dbReference type="ARBA" id="ARBA00047475"/>
    </source>
</evidence>
<evidence type="ECO:0000256" key="3">
    <source>
        <dbReference type="ARBA" id="ARBA00022679"/>
    </source>
</evidence>
<evidence type="ECO:0000313" key="7">
    <source>
        <dbReference type="Proteomes" id="UP000887581"/>
    </source>
</evidence>
<dbReference type="InterPro" id="IPR050271">
    <property type="entry name" value="UDP-glycosyltransferase"/>
</dbReference>
<keyword evidence="2 5" id="KW-0328">Glycosyltransferase</keyword>
<evidence type="ECO:0000256" key="1">
    <source>
        <dbReference type="ARBA" id="ARBA00009995"/>
    </source>
</evidence>
<dbReference type="Pfam" id="PF00201">
    <property type="entry name" value="UDPGT"/>
    <property type="match status" value="1"/>
</dbReference>
<dbReference type="InterPro" id="IPR035595">
    <property type="entry name" value="UDP_glycos_trans_CS"/>
</dbReference>
<dbReference type="PANTHER" id="PTHR48043">
    <property type="entry name" value="EG:EG0003.4 PROTEIN-RELATED"/>
    <property type="match status" value="1"/>
</dbReference>
<dbReference type="PROSITE" id="PS00375">
    <property type="entry name" value="UDPGT"/>
    <property type="match status" value="1"/>
</dbReference>
<keyword evidence="7" id="KW-1185">Reference proteome</keyword>
<comment type="catalytic activity">
    <reaction evidence="4 6">
        <text>glucuronate acceptor + UDP-alpha-D-glucuronate = acceptor beta-D-glucuronoside + UDP + H(+)</text>
        <dbReference type="Rhea" id="RHEA:21032"/>
        <dbReference type="ChEBI" id="CHEBI:15378"/>
        <dbReference type="ChEBI" id="CHEBI:58052"/>
        <dbReference type="ChEBI" id="CHEBI:58223"/>
        <dbReference type="ChEBI" id="CHEBI:132367"/>
        <dbReference type="ChEBI" id="CHEBI:132368"/>
        <dbReference type="EC" id="2.4.1.17"/>
    </reaction>
</comment>
<dbReference type="Gene3D" id="3.40.50.2000">
    <property type="entry name" value="Glycogen Phosphorylase B"/>
    <property type="match status" value="1"/>
</dbReference>
<name>A0A915PUQ3_9BILA</name>
<dbReference type="EC" id="2.4.1.17" evidence="6"/>
<dbReference type="CDD" id="cd03784">
    <property type="entry name" value="GT1_Gtf-like"/>
    <property type="match status" value="1"/>
</dbReference>
<dbReference type="WBParaSite" id="sdigi.contig334.g7531.t1">
    <property type="protein sequence ID" value="sdigi.contig334.g7531.t1"/>
    <property type="gene ID" value="sdigi.contig334.g7531"/>
</dbReference>
<proteinExistence type="inferred from homology"/>
<dbReference type="PANTHER" id="PTHR48043:SF62">
    <property type="entry name" value="GLUCURONOSYLTRANSFERASE"/>
    <property type="match status" value="1"/>
</dbReference>
<comment type="subcellular location">
    <subcellularLocation>
        <location evidence="6">Membrane</location>
        <topology evidence="6">Single-pass membrane protein</topology>
    </subcellularLocation>
</comment>
<dbReference type="AlphaFoldDB" id="A0A915PUQ3"/>
<dbReference type="Proteomes" id="UP000887581">
    <property type="component" value="Unplaced"/>
</dbReference>
<keyword evidence="6" id="KW-0732">Signal</keyword>
<evidence type="ECO:0000256" key="5">
    <source>
        <dbReference type="RuleBase" id="RU003718"/>
    </source>
</evidence>
<feature type="chain" id="PRO_5038165897" description="UDP-glucuronosyltransferase" evidence="6">
    <location>
        <begin position="17"/>
        <end position="460"/>
    </location>
</feature>
<feature type="signal peptide" evidence="6">
    <location>
        <begin position="1"/>
        <end position="16"/>
    </location>
</feature>
<dbReference type="GO" id="GO:0016020">
    <property type="term" value="C:membrane"/>
    <property type="evidence" value="ECO:0007669"/>
    <property type="project" value="UniProtKB-SubCell"/>
</dbReference>
<evidence type="ECO:0000256" key="2">
    <source>
        <dbReference type="ARBA" id="ARBA00022676"/>
    </source>
</evidence>
<dbReference type="GO" id="GO:0015020">
    <property type="term" value="F:glucuronosyltransferase activity"/>
    <property type="evidence" value="ECO:0007669"/>
    <property type="project" value="UniProtKB-EC"/>
</dbReference>
<dbReference type="InterPro" id="IPR002213">
    <property type="entry name" value="UDP_glucos_trans"/>
</dbReference>
<organism evidence="7 8">
    <name type="scientific">Setaria digitata</name>
    <dbReference type="NCBI Taxonomy" id="48799"/>
    <lineage>
        <taxon>Eukaryota</taxon>
        <taxon>Metazoa</taxon>
        <taxon>Ecdysozoa</taxon>
        <taxon>Nematoda</taxon>
        <taxon>Chromadorea</taxon>
        <taxon>Rhabditida</taxon>
        <taxon>Spirurina</taxon>
        <taxon>Spiruromorpha</taxon>
        <taxon>Filarioidea</taxon>
        <taxon>Setariidae</taxon>
        <taxon>Setaria</taxon>
    </lineage>
</organism>
<accession>A0A915PUQ3</accession>
<dbReference type="SUPFAM" id="SSF53756">
    <property type="entry name" value="UDP-Glycosyltransferase/glycogen phosphorylase"/>
    <property type="match status" value="1"/>
</dbReference>